<organism evidence="3 4">
    <name type="scientific">Stylosanthes scabra</name>
    <dbReference type="NCBI Taxonomy" id="79078"/>
    <lineage>
        <taxon>Eukaryota</taxon>
        <taxon>Viridiplantae</taxon>
        <taxon>Streptophyta</taxon>
        <taxon>Embryophyta</taxon>
        <taxon>Tracheophyta</taxon>
        <taxon>Spermatophyta</taxon>
        <taxon>Magnoliopsida</taxon>
        <taxon>eudicotyledons</taxon>
        <taxon>Gunneridae</taxon>
        <taxon>Pentapetalae</taxon>
        <taxon>rosids</taxon>
        <taxon>fabids</taxon>
        <taxon>Fabales</taxon>
        <taxon>Fabaceae</taxon>
        <taxon>Papilionoideae</taxon>
        <taxon>50 kb inversion clade</taxon>
        <taxon>dalbergioids sensu lato</taxon>
        <taxon>Dalbergieae</taxon>
        <taxon>Pterocarpus clade</taxon>
        <taxon>Stylosanthes</taxon>
    </lineage>
</organism>
<evidence type="ECO:0000256" key="1">
    <source>
        <dbReference type="SAM" id="MobiDB-lite"/>
    </source>
</evidence>
<feature type="signal peptide" evidence="2">
    <location>
        <begin position="1"/>
        <end position="25"/>
    </location>
</feature>
<accession>A0ABU6RP53</accession>
<dbReference type="InterPro" id="IPR034565">
    <property type="entry name" value="Put_cell_wall"/>
</dbReference>
<evidence type="ECO:0000313" key="3">
    <source>
        <dbReference type="EMBL" id="MED6125893.1"/>
    </source>
</evidence>
<proteinExistence type="predicted"/>
<dbReference type="PANTHER" id="PTHR36733">
    <property type="entry name" value="CELL WALL PROTEIN-RELATED"/>
    <property type="match status" value="1"/>
</dbReference>
<keyword evidence="2" id="KW-0732">Signal</keyword>
<keyword evidence="4" id="KW-1185">Reference proteome</keyword>
<sequence length="122" mass="12492">MAHRASSSFIAVILLSNVLLHSVAARRIAENPNDDDRKEPEFLFMSHGGVHIPGIGPVRIPPFGAIPNNPFTGGIGGGAGAGAGPTGRSYVPGGDDTFVPNPGFEVPVPGGRRGRIPGAVHP</sequence>
<gene>
    <name evidence="3" type="ORF">PIB30_072940</name>
</gene>
<evidence type="ECO:0000256" key="2">
    <source>
        <dbReference type="SAM" id="SignalP"/>
    </source>
</evidence>
<comment type="caution">
    <text evidence="3">The sequence shown here is derived from an EMBL/GenBank/DDBJ whole genome shotgun (WGS) entry which is preliminary data.</text>
</comment>
<feature type="compositionally biased region" description="Low complexity" evidence="1">
    <location>
        <begin position="106"/>
        <end position="122"/>
    </location>
</feature>
<dbReference type="PANTHER" id="PTHR36733:SF1">
    <property type="entry name" value="CELL WALL PROTEIN-RELATED"/>
    <property type="match status" value="1"/>
</dbReference>
<protein>
    <recommendedName>
        <fullName evidence="5">Cell wall protein</fullName>
    </recommendedName>
</protein>
<name>A0ABU6RP53_9FABA</name>
<dbReference type="EMBL" id="JASCZI010031082">
    <property type="protein sequence ID" value="MED6125893.1"/>
    <property type="molecule type" value="Genomic_DNA"/>
</dbReference>
<reference evidence="3 4" key="1">
    <citation type="journal article" date="2023" name="Plants (Basel)">
        <title>Bridging the Gap: Combining Genomics and Transcriptomics Approaches to Understand Stylosanthes scabra, an Orphan Legume from the Brazilian Caatinga.</title>
        <authorList>
            <person name="Ferreira-Neto J.R.C."/>
            <person name="da Silva M.D."/>
            <person name="Binneck E."/>
            <person name="de Melo N.F."/>
            <person name="da Silva R.H."/>
            <person name="de Melo A.L.T.M."/>
            <person name="Pandolfi V."/>
            <person name="Bustamante F.O."/>
            <person name="Brasileiro-Vidal A.C."/>
            <person name="Benko-Iseppon A.M."/>
        </authorList>
    </citation>
    <scope>NUCLEOTIDE SEQUENCE [LARGE SCALE GENOMIC DNA]</scope>
    <source>
        <tissue evidence="3">Leaves</tissue>
    </source>
</reference>
<feature type="chain" id="PRO_5046866565" description="Cell wall protein" evidence="2">
    <location>
        <begin position="26"/>
        <end position="122"/>
    </location>
</feature>
<evidence type="ECO:0008006" key="5">
    <source>
        <dbReference type="Google" id="ProtNLM"/>
    </source>
</evidence>
<feature type="region of interest" description="Disordered" evidence="1">
    <location>
        <begin position="77"/>
        <end position="122"/>
    </location>
</feature>
<dbReference type="Proteomes" id="UP001341840">
    <property type="component" value="Unassembled WGS sequence"/>
</dbReference>
<evidence type="ECO:0000313" key="4">
    <source>
        <dbReference type="Proteomes" id="UP001341840"/>
    </source>
</evidence>